<dbReference type="KEGG" id="vgo:GJW-30_1_03919"/>
<keyword evidence="3" id="KW-1185">Reference proteome</keyword>
<protein>
    <recommendedName>
        <fullName evidence="4">DUF445 domain-containing protein</fullName>
    </recommendedName>
</protein>
<name>A0A0S3PZM2_9BRAD</name>
<reference evidence="2 3" key="1">
    <citation type="submission" date="2015-08" db="EMBL/GenBank/DDBJ databases">
        <title>Investigation of the bacterial diversity of lava forest soil.</title>
        <authorList>
            <person name="Lee J.S."/>
        </authorList>
    </citation>
    <scope>NUCLEOTIDE SEQUENCE [LARGE SCALE GENOMIC DNA]</scope>
    <source>
        <strain evidence="2 3">GJW-30</strain>
    </source>
</reference>
<proteinExistence type="predicted"/>
<dbReference type="Pfam" id="PF04286">
    <property type="entry name" value="DUF445"/>
    <property type="match status" value="1"/>
</dbReference>
<feature type="transmembrane region" description="Helical" evidence="1">
    <location>
        <begin position="51"/>
        <end position="79"/>
    </location>
</feature>
<keyword evidence="1" id="KW-1133">Transmembrane helix</keyword>
<dbReference type="EMBL" id="AP014946">
    <property type="protein sequence ID" value="BAT61362.1"/>
    <property type="molecule type" value="Genomic_DNA"/>
</dbReference>
<evidence type="ECO:0000256" key="1">
    <source>
        <dbReference type="SAM" id="Phobius"/>
    </source>
</evidence>
<feature type="transmembrane region" description="Helical" evidence="1">
    <location>
        <begin position="26"/>
        <end position="45"/>
    </location>
</feature>
<evidence type="ECO:0000313" key="3">
    <source>
        <dbReference type="Proteomes" id="UP000236884"/>
    </source>
</evidence>
<dbReference type="AlphaFoldDB" id="A0A0S3PZM2"/>
<keyword evidence="1" id="KW-0812">Transmembrane</keyword>
<accession>A0A0S3PZM2</accession>
<gene>
    <name evidence="2" type="ORF">GJW-30_1_03919</name>
</gene>
<dbReference type="Proteomes" id="UP000236884">
    <property type="component" value="Chromosome"/>
</dbReference>
<dbReference type="PANTHER" id="PTHR38442:SF1">
    <property type="entry name" value="INNER MEMBRANE PROTEIN"/>
    <property type="match status" value="1"/>
</dbReference>
<evidence type="ECO:0008006" key="4">
    <source>
        <dbReference type="Google" id="ProtNLM"/>
    </source>
</evidence>
<dbReference type="GO" id="GO:0005886">
    <property type="term" value="C:plasma membrane"/>
    <property type="evidence" value="ECO:0007669"/>
    <property type="project" value="TreeGrafter"/>
</dbReference>
<organism evidence="2 3">
    <name type="scientific">Variibacter gotjawalensis</name>
    <dbReference type="NCBI Taxonomy" id="1333996"/>
    <lineage>
        <taxon>Bacteria</taxon>
        <taxon>Pseudomonadati</taxon>
        <taxon>Pseudomonadota</taxon>
        <taxon>Alphaproteobacteria</taxon>
        <taxon>Hyphomicrobiales</taxon>
        <taxon>Nitrobacteraceae</taxon>
        <taxon>Variibacter</taxon>
    </lineage>
</organism>
<dbReference type="PANTHER" id="PTHR38442">
    <property type="entry name" value="INNER MEMBRANE PROTEIN-RELATED"/>
    <property type="match status" value="1"/>
</dbReference>
<evidence type="ECO:0000313" key="2">
    <source>
        <dbReference type="EMBL" id="BAT61362.1"/>
    </source>
</evidence>
<sequence>MMRAMSLAALSPDDAEKLSGLRRMKLIATGLLVVSVLLLIAAKILDRRYPGVGFAFVAAFAEAATIGGLADWYAVVALFRRPLGLPIPHTAIIPHNHHRIAESLGTFVETNFLAPEPVKQKLREVDFAILISDWLADRGRSANLSRFVLGLMPQIIQGIEGTGLRQFFVERGLNELKNVDVAPIAANLLGALTDDRRHQSILDEVLVGIGKILSDQKTIDLIRDKIRDELPTLLRLYRADAYLLRKVISSSFSFLQEVQGDPEHPMRSEFDRFITNFVEKLRTSPEYAAKIDTLKQELLARPEIAKLADAVWESLKTFLLDNAADAQSALSKHLEKLLVDVGHQLANSPKIRAEINDGMVMILETFIASQKSGVSRFIADQVKSWDIDQLIRLVEINIGRDLQYIRFNGALVGGLAGLVLYTAEYFLRLN</sequence>
<keyword evidence="1" id="KW-0472">Membrane</keyword>
<dbReference type="InterPro" id="IPR007383">
    <property type="entry name" value="DUF445"/>
</dbReference>